<protein>
    <submittedName>
        <fullName evidence="1">Uncharacterized protein</fullName>
    </submittedName>
</protein>
<keyword evidence="1" id="KW-0614">Plasmid</keyword>
<dbReference type="Proteomes" id="UP000007319">
    <property type="component" value="Plasmid AZOBR_p1"/>
</dbReference>
<dbReference type="KEGG" id="abs:AZOBR_p110115"/>
<gene>
    <name evidence="1" type="ORF">AZOBR_p110115</name>
</gene>
<reference evidence="1 2" key="1">
    <citation type="journal article" date="2011" name="PLoS Genet.">
        <title>Azospirillum genomes reveal transition of bacteria from aquatic to terrestrial environments.</title>
        <authorList>
            <person name="Wisniewski-Dye F."/>
            <person name="Borziak K."/>
            <person name="Khalsa-Moyers G."/>
            <person name="Alexandre G."/>
            <person name="Sukharnikov L.O."/>
            <person name="Wuichet K."/>
            <person name="Hurst G.B."/>
            <person name="McDonald W.H."/>
            <person name="Robertson J.S."/>
            <person name="Barbe V."/>
            <person name="Calteau A."/>
            <person name="Rouy Z."/>
            <person name="Mangenot S."/>
            <person name="Prigent-Combaret C."/>
            <person name="Normand P."/>
            <person name="Boyer M."/>
            <person name="Siguier P."/>
            <person name="Dessaux Y."/>
            <person name="Elmerich C."/>
            <person name="Condemine G."/>
            <person name="Krishnen G."/>
            <person name="Kennedy I."/>
            <person name="Paterson A.H."/>
            <person name="Gonzalez V."/>
            <person name="Mavingui P."/>
            <person name="Zhulin I.B."/>
        </authorList>
    </citation>
    <scope>NUCLEOTIDE SEQUENCE [LARGE SCALE GENOMIC DNA]</scope>
    <source>
        <strain evidence="1 2">Sp245</strain>
    </source>
</reference>
<accession>A0A9P1NNF7</accession>
<evidence type="ECO:0000313" key="2">
    <source>
        <dbReference type="Proteomes" id="UP000007319"/>
    </source>
</evidence>
<dbReference type="EMBL" id="HE577328">
    <property type="protein sequence ID" value="CCC99639.1"/>
    <property type="molecule type" value="Genomic_DNA"/>
</dbReference>
<sequence length="26" mass="3035">MFSINRCCVVLVLLMEKRNDPRIGRA</sequence>
<geneLocation type="plasmid" evidence="1 2">
    <name>AZOBR_p1</name>
</geneLocation>
<dbReference type="AlphaFoldDB" id="A0A9P1NNF7"/>
<name>A0A9P1NNF7_9PROT</name>
<organism evidence="1 2">
    <name type="scientific">Azospirillum baldaniorum</name>
    <dbReference type="NCBI Taxonomy" id="1064539"/>
    <lineage>
        <taxon>Bacteria</taxon>
        <taxon>Pseudomonadati</taxon>
        <taxon>Pseudomonadota</taxon>
        <taxon>Alphaproteobacteria</taxon>
        <taxon>Rhodospirillales</taxon>
        <taxon>Azospirillaceae</taxon>
        <taxon>Azospirillum</taxon>
    </lineage>
</organism>
<keyword evidence="2" id="KW-1185">Reference proteome</keyword>
<evidence type="ECO:0000313" key="1">
    <source>
        <dbReference type="EMBL" id="CCC99639.1"/>
    </source>
</evidence>
<proteinExistence type="predicted"/>